<dbReference type="Proteomes" id="UP000309997">
    <property type="component" value="Unassembled WGS sequence"/>
</dbReference>
<evidence type="ECO:0000313" key="2">
    <source>
        <dbReference type="Proteomes" id="UP000309997"/>
    </source>
</evidence>
<dbReference type="EMBL" id="RCHU02000011">
    <property type="protein sequence ID" value="KAL3576523.1"/>
    <property type="molecule type" value="Genomic_DNA"/>
</dbReference>
<accession>A0ACC4BD92</accession>
<proteinExistence type="predicted"/>
<protein>
    <submittedName>
        <fullName evidence="1">Uncharacterized protein</fullName>
    </submittedName>
</protein>
<organism evidence="1 2">
    <name type="scientific">Populus alba</name>
    <name type="common">White poplar</name>
    <dbReference type="NCBI Taxonomy" id="43335"/>
    <lineage>
        <taxon>Eukaryota</taxon>
        <taxon>Viridiplantae</taxon>
        <taxon>Streptophyta</taxon>
        <taxon>Embryophyta</taxon>
        <taxon>Tracheophyta</taxon>
        <taxon>Spermatophyta</taxon>
        <taxon>Magnoliopsida</taxon>
        <taxon>eudicotyledons</taxon>
        <taxon>Gunneridae</taxon>
        <taxon>Pentapetalae</taxon>
        <taxon>rosids</taxon>
        <taxon>fabids</taxon>
        <taxon>Malpighiales</taxon>
        <taxon>Salicaceae</taxon>
        <taxon>Saliceae</taxon>
        <taxon>Populus</taxon>
    </lineage>
</organism>
<comment type="caution">
    <text evidence="1">The sequence shown here is derived from an EMBL/GenBank/DDBJ whole genome shotgun (WGS) entry which is preliminary data.</text>
</comment>
<reference evidence="1 2" key="1">
    <citation type="journal article" date="2024" name="Plant Biotechnol. J.">
        <title>Genome and CRISPR/Cas9 system of a widespread forest tree (Populus alba) in the world.</title>
        <authorList>
            <person name="Liu Y.J."/>
            <person name="Jiang P.F."/>
            <person name="Han X.M."/>
            <person name="Li X.Y."/>
            <person name="Wang H.M."/>
            <person name="Wang Y.J."/>
            <person name="Wang X.X."/>
            <person name="Zeng Q.Y."/>
        </authorList>
    </citation>
    <scope>NUCLEOTIDE SEQUENCE [LARGE SCALE GENOMIC DNA]</scope>
    <source>
        <strain evidence="2">cv. PAL-ZL1</strain>
    </source>
</reference>
<evidence type="ECO:0000313" key="1">
    <source>
        <dbReference type="EMBL" id="KAL3576523.1"/>
    </source>
</evidence>
<gene>
    <name evidence="1" type="ORF">D5086_021806</name>
</gene>
<sequence>MPPLYLSVVFFPSSLPQDSDKRALNKSFSGHCVTVPNYITCMDKRGVRVLGGFHFGGSFVEGNDGGGGFSCLNLELHIPFVVTLFDEEELKVAWESGVFAGWILREI</sequence>
<keyword evidence="2" id="KW-1185">Reference proteome</keyword>
<name>A0ACC4BD92_POPAL</name>